<keyword evidence="1" id="KW-0812">Transmembrane</keyword>
<evidence type="ECO:0000313" key="2">
    <source>
        <dbReference type="EMBL" id="KZR99158.1"/>
    </source>
</evidence>
<sequence>TPYHLHLHTHTHTHTHTTSSLFIYLSAPNSVTLEQPSGNRSTPSMNKYQLTIRKRAYSLSSVCALYCVCVLHVLYCQQEQAPVPQRTMLLFSLCDRSLVK</sequence>
<evidence type="ECO:0000313" key="3">
    <source>
        <dbReference type="Proteomes" id="UP000076858"/>
    </source>
</evidence>
<protein>
    <submittedName>
        <fullName evidence="2">Uncharacterized protein</fullName>
    </submittedName>
</protein>
<name>A0A164GNI8_9CRUS</name>
<reference evidence="2 3" key="1">
    <citation type="submission" date="2016-03" db="EMBL/GenBank/DDBJ databases">
        <title>EvidentialGene: Evidence-directed Construction of Genes on Genomes.</title>
        <authorList>
            <person name="Gilbert D.G."/>
            <person name="Choi J.-H."/>
            <person name="Mockaitis K."/>
            <person name="Colbourne J."/>
            <person name="Pfrender M."/>
        </authorList>
    </citation>
    <scope>NUCLEOTIDE SEQUENCE [LARGE SCALE GENOMIC DNA]</scope>
    <source>
        <strain evidence="2 3">Xinb3</strain>
        <tissue evidence="2">Complete organism</tissue>
    </source>
</reference>
<keyword evidence="3" id="KW-1185">Reference proteome</keyword>
<keyword evidence="1" id="KW-0472">Membrane</keyword>
<dbReference type="AlphaFoldDB" id="A0A164GNI8"/>
<dbReference type="Proteomes" id="UP000076858">
    <property type="component" value="Unassembled WGS sequence"/>
</dbReference>
<feature type="transmembrane region" description="Helical" evidence="1">
    <location>
        <begin position="56"/>
        <end position="75"/>
    </location>
</feature>
<proteinExistence type="predicted"/>
<accession>A0A164GNI8</accession>
<evidence type="ECO:0000256" key="1">
    <source>
        <dbReference type="SAM" id="Phobius"/>
    </source>
</evidence>
<organism evidence="2 3">
    <name type="scientific">Daphnia magna</name>
    <dbReference type="NCBI Taxonomy" id="35525"/>
    <lineage>
        <taxon>Eukaryota</taxon>
        <taxon>Metazoa</taxon>
        <taxon>Ecdysozoa</taxon>
        <taxon>Arthropoda</taxon>
        <taxon>Crustacea</taxon>
        <taxon>Branchiopoda</taxon>
        <taxon>Diplostraca</taxon>
        <taxon>Cladocera</taxon>
        <taxon>Anomopoda</taxon>
        <taxon>Daphniidae</taxon>
        <taxon>Daphnia</taxon>
    </lineage>
</organism>
<gene>
    <name evidence="2" type="ORF">APZ42_005089</name>
</gene>
<feature type="non-terminal residue" evidence="2">
    <location>
        <position position="1"/>
    </location>
</feature>
<keyword evidence="1" id="KW-1133">Transmembrane helix</keyword>
<comment type="caution">
    <text evidence="2">The sequence shown here is derived from an EMBL/GenBank/DDBJ whole genome shotgun (WGS) entry which is preliminary data.</text>
</comment>
<dbReference type="EMBL" id="LRGB01014551">
    <property type="protein sequence ID" value="KZR99158.1"/>
    <property type="molecule type" value="Genomic_DNA"/>
</dbReference>